<evidence type="ECO:0000256" key="3">
    <source>
        <dbReference type="ARBA" id="ARBA00023274"/>
    </source>
</evidence>
<dbReference type="Proteomes" id="UP000179136">
    <property type="component" value="Unassembled WGS sequence"/>
</dbReference>
<organism evidence="7 8">
    <name type="scientific">Candidatus Kuenenbacteria bacterium RIFCSPHIGHO2_02_FULL_39_13</name>
    <dbReference type="NCBI Taxonomy" id="1798561"/>
    <lineage>
        <taxon>Bacteria</taxon>
        <taxon>Candidatus Kueneniibacteriota</taxon>
    </lineage>
</organism>
<evidence type="ECO:0000256" key="2">
    <source>
        <dbReference type="ARBA" id="ARBA00022980"/>
    </source>
</evidence>
<sequence>MDKENNIKQNKYLYSLGRRKTAVAKVKLFPNGSGKFSVNGKDYKDFFPQFTWSENLELPLAIVGAKDKFDVVIETSGGGKNSSSEACRLGIARALIKVSEDNKKPLRAAGYLTRDPRAKERKKPGLKRARRAPQWSKR</sequence>
<dbReference type="GO" id="GO:0003723">
    <property type="term" value="F:RNA binding"/>
    <property type="evidence" value="ECO:0007669"/>
    <property type="project" value="TreeGrafter"/>
</dbReference>
<dbReference type="AlphaFoldDB" id="A0A1F6FM95"/>
<dbReference type="FunFam" id="3.30.230.10:FF:000001">
    <property type="entry name" value="30S ribosomal protein S9"/>
    <property type="match status" value="1"/>
</dbReference>
<dbReference type="InterPro" id="IPR000754">
    <property type="entry name" value="Ribosomal_uS9"/>
</dbReference>
<dbReference type="PANTHER" id="PTHR21569">
    <property type="entry name" value="RIBOSOMAL PROTEIN S9"/>
    <property type="match status" value="1"/>
</dbReference>
<evidence type="ECO:0000256" key="1">
    <source>
        <dbReference type="ARBA" id="ARBA00005251"/>
    </source>
</evidence>
<dbReference type="STRING" id="1798561.A3B87_03400"/>
<feature type="region of interest" description="Disordered" evidence="6">
    <location>
        <begin position="107"/>
        <end position="138"/>
    </location>
</feature>
<dbReference type="EMBL" id="MFMW01000024">
    <property type="protein sequence ID" value="OGG86992.1"/>
    <property type="molecule type" value="Genomic_DNA"/>
</dbReference>
<evidence type="ECO:0000256" key="5">
    <source>
        <dbReference type="HAMAP-Rule" id="MF_00532"/>
    </source>
</evidence>
<evidence type="ECO:0000256" key="4">
    <source>
        <dbReference type="ARBA" id="ARBA00035259"/>
    </source>
</evidence>
<comment type="similarity">
    <text evidence="1 5">Belongs to the universal ribosomal protein uS9 family.</text>
</comment>
<dbReference type="Pfam" id="PF00380">
    <property type="entry name" value="Ribosomal_S9"/>
    <property type="match status" value="1"/>
</dbReference>
<dbReference type="SUPFAM" id="SSF54211">
    <property type="entry name" value="Ribosomal protein S5 domain 2-like"/>
    <property type="match status" value="1"/>
</dbReference>
<protein>
    <recommendedName>
        <fullName evidence="4 5">Small ribosomal subunit protein uS9</fullName>
    </recommendedName>
</protein>
<dbReference type="Gene3D" id="3.30.230.10">
    <property type="match status" value="1"/>
</dbReference>
<reference evidence="7 8" key="1">
    <citation type="journal article" date="2016" name="Nat. Commun.">
        <title>Thousands of microbial genomes shed light on interconnected biogeochemical processes in an aquifer system.</title>
        <authorList>
            <person name="Anantharaman K."/>
            <person name="Brown C.T."/>
            <person name="Hug L.A."/>
            <person name="Sharon I."/>
            <person name="Castelle C.J."/>
            <person name="Probst A.J."/>
            <person name="Thomas B.C."/>
            <person name="Singh A."/>
            <person name="Wilkins M.J."/>
            <person name="Karaoz U."/>
            <person name="Brodie E.L."/>
            <person name="Williams K.H."/>
            <person name="Hubbard S.S."/>
            <person name="Banfield J.F."/>
        </authorList>
    </citation>
    <scope>NUCLEOTIDE SEQUENCE [LARGE SCALE GENOMIC DNA]</scope>
</reference>
<comment type="caution">
    <text evidence="7">The sequence shown here is derived from an EMBL/GenBank/DDBJ whole genome shotgun (WGS) entry which is preliminary data.</text>
</comment>
<dbReference type="InterPro" id="IPR020568">
    <property type="entry name" value="Ribosomal_Su5_D2-typ_SF"/>
</dbReference>
<evidence type="ECO:0000256" key="6">
    <source>
        <dbReference type="SAM" id="MobiDB-lite"/>
    </source>
</evidence>
<evidence type="ECO:0000313" key="8">
    <source>
        <dbReference type="Proteomes" id="UP000179136"/>
    </source>
</evidence>
<keyword evidence="2 5" id="KW-0689">Ribosomal protein</keyword>
<dbReference type="NCBIfam" id="NF001099">
    <property type="entry name" value="PRK00132.1"/>
    <property type="match status" value="1"/>
</dbReference>
<dbReference type="GO" id="GO:0003735">
    <property type="term" value="F:structural constituent of ribosome"/>
    <property type="evidence" value="ECO:0007669"/>
    <property type="project" value="InterPro"/>
</dbReference>
<dbReference type="InterPro" id="IPR023035">
    <property type="entry name" value="Ribosomal_uS9_bac/plastid"/>
</dbReference>
<accession>A0A1F6FM95</accession>
<evidence type="ECO:0000313" key="7">
    <source>
        <dbReference type="EMBL" id="OGG86992.1"/>
    </source>
</evidence>
<gene>
    <name evidence="5" type="primary">rpsI</name>
    <name evidence="7" type="ORF">A3B87_03400</name>
</gene>
<dbReference type="PANTHER" id="PTHR21569:SF1">
    <property type="entry name" value="SMALL RIBOSOMAL SUBUNIT PROTEIN US9M"/>
    <property type="match status" value="1"/>
</dbReference>
<dbReference type="InterPro" id="IPR014721">
    <property type="entry name" value="Ribsml_uS5_D2-typ_fold_subgr"/>
</dbReference>
<name>A0A1F6FM95_9BACT</name>
<dbReference type="GO" id="GO:0022627">
    <property type="term" value="C:cytosolic small ribosomal subunit"/>
    <property type="evidence" value="ECO:0007669"/>
    <property type="project" value="TreeGrafter"/>
</dbReference>
<keyword evidence="3 5" id="KW-0687">Ribonucleoprotein</keyword>
<proteinExistence type="inferred from homology"/>
<dbReference type="HAMAP" id="MF_00532_B">
    <property type="entry name" value="Ribosomal_uS9_B"/>
    <property type="match status" value="1"/>
</dbReference>
<dbReference type="GO" id="GO:0006412">
    <property type="term" value="P:translation"/>
    <property type="evidence" value="ECO:0007669"/>
    <property type="project" value="UniProtKB-UniRule"/>
</dbReference>
<feature type="compositionally biased region" description="Basic residues" evidence="6">
    <location>
        <begin position="119"/>
        <end position="138"/>
    </location>
</feature>